<feature type="compositionally biased region" description="Polar residues" evidence="4">
    <location>
        <begin position="280"/>
        <end position="289"/>
    </location>
</feature>
<evidence type="ECO:0000256" key="3">
    <source>
        <dbReference type="PROSITE-ProRule" id="PRU00221"/>
    </source>
</evidence>
<feature type="region of interest" description="Disordered" evidence="4">
    <location>
        <begin position="209"/>
        <end position="228"/>
    </location>
</feature>
<accession>A0A9Q9DX49</accession>
<dbReference type="SUPFAM" id="SSF50978">
    <property type="entry name" value="WD40 repeat-like"/>
    <property type="match status" value="1"/>
</dbReference>
<keyword evidence="1 3" id="KW-0853">WD repeat</keyword>
<evidence type="ECO:0000256" key="4">
    <source>
        <dbReference type="SAM" id="MobiDB-lite"/>
    </source>
</evidence>
<feature type="compositionally biased region" description="Basic and acidic residues" evidence="4">
    <location>
        <begin position="859"/>
        <end position="870"/>
    </location>
</feature>
<keyword evidence="2" id="KW-0677">Repeat</keyword>
<feature type="compositionally biased region" description="Polar residues" evidence="4">
    <location>
        <begin position="147"/>
        <end position="159"/>
    </location>
</feature>
<dbReference type="Pfam" id="PF00400">
    <property type="entry name" value="WD40"/>
    <property type="match status" value="2"/>
</dbReference>
<dbReference type="InterPro" id="IPR015943">
    <property type="entry name" value="WD40/YVTN_repeat-like_dom_sf"/>
</dbReference>
<dbReference type="SMART" id="SM00320">
    <property type="entry name" value="WD40"/>
    <property type="match status" value="4"/>
</dbReference>
<evidence type="ECO:0000313" key="6">
    <source>
        <dbReference type="Proteomes" id="UP001056012"/>
    </source>
</evidence>
<dbReference type="AlphaFoldDB" id="A0A9Q9DX49"/>
<dbReference type="InterPro" id="IPR033010">
    <property type="entry name" value="Cdc20/Fizzy"/>
</dbReference>
<feature type="repeat" description="WD" evidence="3">
    <location>
        <begin position="656"/>
        <end position="688"/>
    </location>
</feature>
<evidence type="ECO:0000256" key="2">
    <source>
        <dbReference type="ARBA" id="ARBA00022737"/>
    </source>
</evidence>
<proteinExistence type="predicted"/>
<evidence type="ECO:0000313" key="5">
    <source>
        <dbReference type="EMBL" id="USP81156.1"/>
    </source>
</evidence>
<gene>
    <name evidence="5" type="ORF">yc1106_08430</name>
</gene>
<evidence type="ECO:0000256" key="1">
    <source>
        <dbReference type="ARBA" id="ARBA00022574"/>
    </source>
</evidence>
<dbReference type="PANTHER" id="PTHR19918:SF5">
    <property type="entry name" value="MEIOSIS-SPECIFIC APC_C ACTIVATOR PROTEIN AMA1"/>
    <property type="match status" value="1"/>
</dbReference>
<protein>
    <submittedName>
        <fullName evidence="5">WD40 repeat-like protein</fullName>
    </submittedName>
</protein>
<dbReference type="EMBL" id="CP089279">
    <property type="protein sequence ID" value="USP81156.1"/>
    <property type="molecule type" value="Genomic_DNA"/>
</dbReference>
<dbReference type="GO" id="GO:0010997">
    <property type="term" value="F:anaphase-promoting complex binding"/>
    <property type="evidence" value="ECO:0007669"/>
    <property type="project" value="InterPro"/>
</dbReference>
<dbReference type="InterPro" id="IPR001680">
    <property type="entry name" value="WD40_rpt"/>
</dbReference>
<dbReference type="GO" id="GO:1990757">
    <property type="term" value="F:ubiquitin ligase activator activity"/>
    <property type="evidence" value="ECO:0007669"/>
    <property type="project" value="TreeGrafter"/>
</dbReference>
<dbReference type="Proteomes" id="UP001056012">
    <property type="component" value="Chromosome 6"/>
</dbReference>
<dbReference type="GO" id="GO:1905786">
    <property type="term" value="P:positive regulation of anaphase-promoting complex-dependent catabolic process"/>
    <property type="evidence" value="ECO:0007669"/>
    <property type="project" value="TreeGrafter"/>
</dbReference>
<sequence>MLNINDTDDEAFLLHHGYLTPPLSPTKTVSTEEWSSPRTPGSPRKSRSCLFFRDIDNAAHKRGLTPESPVWKCKYKSSLEALSVPVLYATGYDPSPVQPDEDSPVKSRPLSATDPPSPYLAPSLISPHARSLSSTSVDSAHDEESLHSSVTHTPSSVQSLLPLKTRRCNDSFSSEALPEKPIHASLKSGSHILPTSSYTGASVKKSVLQNGLQRPSSRFSGSPTRCSRSVVRQGLVSSPRFGQIGTPDRFIAYRRPPTVARESFELNSPTARRRREQAVNKGTRTNTDAFSRRLHRSDRMNEELRGLRETYSMMSGRTNATRRNANMRRGSIPLAARQISAGAVWNVGGPSAASDTVVAVSTGRGRMLRSGTNAPLYKSAFLNRADPEAELEVYAQRLALALDIDQTDRILQHSSLATFQNSPKHGPDSQVKHVWRDSAWIRDGSSSRLSLPLSHELVVNFELIVQRSTASDSAEAKSRASPTFQIVLDAPELRDDFYCTLLAYSHTSNCLAVGLGNLVHIWSEIKGVNTPESLNARPANGHPESRHVTCLSFSSNSGGQAILAVGRADGSISLWSPFDAEPRFDATQPKPVSCASWRPTVVQRPSLRDRAMTVPTEELIIGDEVGHIYFYSVEWPSETQSALFGWHGAMTLLARLTIHSQQICGLTWSADGELFASGGNDNNCNLFETKRVLHVPPSGDETAAILDVRQGPNGEFIYTVSNRNSSVLHLTQSAAKHTWTLNAAVKAIDFCPWQRGLIAIGGGSNDRCIHFYHTRSGTCLATIDCAAQVTSLIWSQTRREIAATFGFAQPEHPYRIAVFAWPSCEQLVAVPWYDENRALCAVAYPGGPTKSAQAENGGDDGRSKGEDGVWSRRGAEEGCIVVAASDMAIRFHEIWSDRRGSVQSGGMLGNGAVGLLGGCDILEGPYARGIERQGVVIR</sequence>
<dbReference type="OrthoDB" id="10263272at2759"/>
<dbReference type="VEuPathDB" id="FungiDB:yc1106_08430"/>
<dbReference type="PANTHER" id="PTHR19918">
    <property type="entry name" value="CELL DIVISION CYCLE 20 CDC20 FIZZY -RELATED"/>
    <property type="match status" value="1"/>
</dbReference>
<reference evidence="5" key="1">
    <citation type="submission" date="2021-12" db="EMBL/GenBank/DDBJ databases">
        <title>Curvularia clavata genome.</title>
        <authorList>
            <person name="Cao Y."/>
        </authorList>
    </citation>
    <scope>NUCLEOTIDE SEQUENCE</scope>
    <source>
        <strain evidence="5">Yc1106</strain>
    </source>
</reference>
<feature type="compositionally biased region" description="Polar residues" evidence="4">
    <location>
        <begin position="209"/>
        <end position="227"/>
    </location>
</feature>
<feature type="compositionally biased region" description="Polar residues" evidence="4">
    <location>
        <begin position="25"/>
        <end position="39"/>
    </location>
</feature>
<feature type="region of interest" description="Disordered" evidence="4">
    <location>
        <begin position="24"/>
        <end position="47"/>
    </location>
</feature>
<name>A0A9Q9DX49_CURCL</name>
<dbReference type="GO" id="GO:0031145">
    <property type="term" value="P:anaphase-promoting complex-dependent catabolic process"/>
    <property type="evidence" value="ECO:0007669"/>
    <property type="project" value="TreeGrafter"/>
</dbReference>
<keyword evidence="6" id="KW-1185">Reference proteome</keyword>
<feature type="region of interest" description="Disordered" evidence="4">
    <location>
        <begin position="265"/>
        <end position="298"/>
    </location>
</feature>
<feature type="region of interest" description="Disordered" evidence="4">
    <location>
        <begin position="93"/>
        <end position="162"/>
    </location>
</feature>
<dbReference type="Gene3D" id="2.130.10.10">
    <property type="entry name" value="YVTN repeat-like/Quinoprotein amine dehydrogenase"/>
    <property type="match status" value="2"/>
</dbReference>
<dbReference type="InterPro" id="IPR036322">
    <property type="entry name" value="WD40_repeat_dom_sf"/>
</dbReference>
<organism evidence="5 6">
    <name type="scientific">Curvularia clavata</name>
    <dbReference type="NCBI Taxonomy" id="95742"/>
    <lineage>
        <taxon>Eukaryota</taxon>
        <taxon>Fungi</taxon>
        <taxon>Dikarya</taxon>
        <taxon>Ascomycota</taxon>
        <taxon>Pezizomycotina</taxon>
        <taxon>Dothideomycetes</taxon>
        <taxon>Pleosporomycetidae</taxon>
        <taxon>Pleosporales</taxon>
        <taxon>Pleosporineae</taxon>
        <taxon>Pleosporaceae</taxon>
        <taxon>Curvularia</taxon>
    </lineage>
</organism>
<feature type="region of interest" description="Disordered" evidence="4">
    <location>
        <begin position="849"/>
        <end position="870"/>
    </location>
</feature>
<dbReference type="GO" id="GO:0005680">
    <property type="term" value="C:anaphase-promoting complex"/>
    <property type="evidence" value="ECO:0007669"/>
    <property type="project" value="TreeGrafter"/>
</dbReference>
<dbReference type="PROSITE" id="PS50082">
    <property type="entry name" value="WD_REPEATS_2"/>
    <property type="match status" value="1"/>
</dbReference>